<dbReference type="EMBL" id="VSSQ01143184">
    <property type="protein sequence ID" value="MPN63569.1"/>
    <property type="molecule type" value="Genomic_DNA"/>
</dbReference>
<dbReference type="AlphaFoldDB" id="A0A645JLG8"/>
<reference evidence="1" key="1">
    <citation type="submission" date="2019-08" db="EMBL/GenBank/DDBJ databases">
        <authorList>
            <person name="Kucharzyk K."/>
            <person name="Murdoch R.W."/>
            <person name="Higgins S."/>
            <person name="Loffler F."/>
        </authorList>
    </citation>
    <scope>NUCLEOTIDE SEQUENCE</scope>
</reference>
<dbReference type="SUPFAM" id="SSF51658">
    <property type="entry name" value="Xylose isomerase-like"/>
    <property type="match status" value="1"/>
</dbReference>
<dbReference type="Gene3D" id="3.20.20.150">
    <property type="entry name" value="Divalent-metal-dependent TIM barrel enzymes"/>
    <property type="match status" value="1"/>
</dbReference>
<evidence type="ECO:0000313" key="1">
    <source>
        <dbReference type="EMBL" id="MPN63569.1"/>
    </source>
</evidence>
<name>A0A645JLG8_9ZZZZ</name>
<dbReference type="InterPro" id="IPR036237">
    <property type="entry name" value="Xyl_isomerase-like_sf"/>
</dbReference>
<organism evidence="1">
    <name type="scientific">bioreactor metagenome</name>
    <dbReference type="NCBI Taxonomy" id="1076179"/>
    <lineage>
        <taxon>unclassified sequences</taxon>
        <taxon>metagenomes</taxon>
        <taxon>ecological metagenomes</taxon>
    </lineage>
</organism>
<evidence type="ECO:0008006" key="2">
    <source>
        <dbReference type="Google" id="ProtNLM"/>
    </source>
</evidence>
<comment type="caution">
    <text evidence="1">The sequence shown here is derived from an EMBL/GenBank/DDBJ whole genome shotgun (WGS) entry which is preliminary data.</text>
</comment>
<accession>A0A645JLG8</accession>
<protein>
    <recommendedName>
        <fullName evidence="2">Xylose isomerase-like TIM barrel domain-containing protein</fullName>
    </recommendedName>
</protein>
<sequence>MDDRRKICIETLDYDPRYVKHLADFAGTSICLDVGHLIKCDRPVLETTGNLADDVRVLHIHGVMSDGTDHRDLSYMDPELFRSVVEMMSGGRDRVMTIEVFEDDYDRSLNAIKKDV</sequence>
<proteinExistence type="predicted"/>
<gene>
    <name evidence="1" type="ORF">SDC9_211333</name>
</gene>